<dbReference type="SUPFAM" id="SSF48179">
    <property type="entry name" value="6-phosphogluconate dehydrogenase C-terminal domain-like"/>
    <property type="match status" value="1"/>
</dbReference>
<evidence type="ECO:0000313" key="6">
    <source>
        <dbReference type="Proteomes" id="UP001237642"/>
    </source>
</evidence>
<evidence type="ECO:0000256" key="4">
    <source>
        <dbReference type="SAM" id="MobiDB-lite"/>
    </source>
</evidence>
<reference evidence="5" key="2">
    <citation type="submission" date="2023-05" db="EMBL/GenBank/DDBJ databases">
        <authorList>
            <person name="Schelkunov M.I."/>
        </authorList>
    </citation>
    <scope>NUCLEOTIDE SEQUENCE</scope>
    <source>
        <strain evidence="5">Hsosn_3</strain>
        <tissue evidence="5">Leaf</tissue>
    </source>
</reference>
<dbReference type="GO" id="GO:0003857">
    <property type="term" value="F:(3S)-3-hydroxyacyl-CoA dehydrogenase (NAD+) activity"/>
    <property type="evidence" value="ECO:0007669"/>
    <property type="project" value="TreeGrafter"/>
</dbReference>
<dbReference type="AlphaFoldDB" id="A0AAD8MQB9"/>
<keyword evidence="6" id="KW-1185">Reference proteome</keyword>
<dbReference type="GO" id="GO:0016829">
    <property type="term" value="F:lyase activity"/>
    <property type="evidence" value="ECO:0007669"/>
    <property type="project" value="UniProtKB-KW"/>
</dbReference>
<dbReference type="GO" id="GO:0016853">
    <property type="term" value="F:isomerase activity"/>
    <property type="evidence" value="ECO:0007669"/>
    <property type="project" value="UniProtKB-KW"/>
</dbReference>
<keyword evidence="1" id="KW-0413">Isomerase</keyword>
<gene>
    <name evidence="5" type="ORF">POM88_023280</name>
</gene>
<keyword evidence="2" id="KW-0456">Lyase</keyword>
<evidence type="ECO:0000313" key="5">
    <source>
        <dbReference type="EMBL" id="KAK1385545.1"/>
    </source>
</evidence>
<evidence type="ECO:0000256" key="1">
    <source>
        <dbReference type="ARBA" id="ARBA00023235"/>
    </source>
</evidence>
<evidence type="ECO:0000256" key="3">
    <source>
        <dbReference type="ARBA" id="ARBA00023268"/>
    </source>
</evidence>
<dbReference type="InterPro" id="IPR008927">
    <property type="entry name" value="6-PGluconate_DH-like_C_sf"/>
</dbReference>
<dbReference type="PANTHER" id="PTHR23309">
    <property type="entry name" value="3-HYDROXYACYL-COA DEHYROGENASE"/>
    <property type="match status" value="1"/>
</dbReference>
<reference evidence="5" key="1">
    <citation type="submission" date="2023-02" db="EMBL/GenBank/DDBJ databases">
        <title>Genome of toxic invasive species Heracleum sosnowskyi carries increased number of genes despite the absence of recent whole-genome duplications.</title>
        <authorList>
            <person name="Schelkunov M."/>
            <person name="Shtratnikova V."/>
            <person name="Makarenko M."/>
            <person name="Klepikova A."/>
            <person name="Omelchenko D."/>
            <person name="Novikova G."/>
            <person name="Obukhova E."/>
            <person name="Bogdanov V."/>
            <person name="Penin A."/>
            <person name="Logacheva M."/>
        </authorList>
    </citation>
    <scope>NUCLEOTIDE SEQUENCE</scope>
    <source>
        <strain evidence="5">Hsosn_3</strain>
        <tissue evidence="5">Leaf</tissue>
    </source>
</reference>
<dbReference type="GO" id="GO:0005777">
    <property type="term" value="C:peroxisome"/>
    <property type="evidence" value="ECO:0007669"/>
    <property type="project" value="TreeGrafter"/>
</dbReference>
<accession>A0AAD8MQB9</accession>
<sequence length="279" mass="30921">MVICGVINGKRLMRKWTIKNNVKLNNSNEADEQQTHVESQTQYSSPATEISHPCVPSPPVQYTSLLLGVGNTMGQATYPYPDPYYRSIFAPYEAQPYPAQPYPTQPMVCEATGKGFYDYNDKHEASPDSEVQIYVEKSRIMSGISVDPKLSIISDKEIIEMILFPVVNEACRVYVKGLAVKTTDLDIVGVMAMGFPAYRGGVMFWGDFFGSKFICYCLHSETLHIHHGIQGDAADGKGVICKSDVDGVIHHGIQGDAADEEDVICKSVFSLYLMRLSNN</sequence>
<feature type="compositionally biased region" description="Polar residues" evidence="4">
    <location>
        <begin position="36"/>
        <end position="48"/>
    </location>
</feature>
<dbReference type="EMBL" id="JAUIZM010000005">
    <property type="protein sequence ID" value="KAK1385545.1"/>
    <property type="molecule type" value="Genomic_DNA"/>
</dbReference>
<comment type="caution">
    <text evidence="5">The sequence shown here is derived from an EMBL/GenBank/DDBJ whole genome shotgun (WGS) entry which is preliminary data.</text>
</comment>
<protein>
    <submittedName>
        <fullName evidence="5">Uncharacterized protein</fullName>
    </submittedName>
</protein>
<proteinExistence type="predicted"/>
<dbReference type="PANTHER" id="PTHR23309:SF9">
    <property type="entry name" value="PEROXISOMAL FATTY ACID BETA-OXIDATION MULTIFUNCTIONAL PROTEIN MFP2"/>
    <property type="match status" value="1"/>
</dbReference>
<dbReference type="Gene3D" id="1.10.1040.50">
    <property type="match status" value="1"/>
</dbReference>
<evidence type="ECO:0000256" key="2">
    <source>
        <dbReference type="ARBA" id="ARBA00023239"/>
    </source>
</evidence>
<dbReference type="Proteomes" id="UP001237642">
    <property type="component" value="Unassembled WGS sequence"/>
</dbReference>
<dbReference type="GO" id="GO:0006635">
    <property type="term" value="P:fatty acid beta-oxidation"/>
    <property type="evidence" value="ECO:0007669"/>
    <property type="project" value="TreeGrafter"/>
</dbReference>
<organism evidence="5 6">
    <name type="scientific">Heracleum sosnowskyi</name>
    <dbReference type="NCBI Taxonomy" id="360622"/>
    <lineage>
        <taxon>Eukaryota</taxon>
        <taxon>Viridiplantae</taxon>
        <taxon>Streptophyta</taxon>
        <taxon>Embryophyta</taxon>
        <taxon>Tracheophyta</taxon>
        <taxon>Spermatophyta</taxon>
        <taxon>Magnoliopsida</taxon>
        <taxon>eudicotyledons</taxon>
        <taxon>Gunneridae</taxon>
        <taxon>Pentapetalae</taxon>
        <taxon>asterids</taxon>
        <taxon>campanulids</taxon>
        <taxon>Apiales</taxon>
        <taxon>Apiaceae</taxon>
        <taxon>Apioideae</taxon>
        <taxon>apioid superclade</taxon>
        <taxon>Tordylieae</taxon>
        <taxon>Tordyliinae</taxon>
        <taxon>Heracleum</taxon>
    </lineage>
</organism>
<name>A0AAD8MQB9_9APIA</name>
<keyword evidence="3" id="KW-0511">Multifunctional enzyme</keyword>
<feature type="region of interest" description="Disordered" evidence="4">
    <location>
        <begin position="27"/>
        <end position="50"/>
    </location>
</feature>